<dbReference type="RefSeq" id="WP_378246877.1">
    <property type="nucleotide sequence ID" value="NZ_JBHSKF010000004.1"/>
</dbReference>
<keyword evidence="2" id="KW-0472">Membrane</keyword>
<feature type="compositionally biased region" description="Basic and acidic residues" evidence="1">
    <location>
        <begin position="25"/>
        <end position="41"/>
    </location>
</feature>
<evidence type="ECO:0000256" key="2">
    <source>
        <dbReference type="SAM" id="Phobius"/>
    </source>
</evidence>
<feature type="region of interest" description="Disordered" evidence="1">
    <location>
        <begin position="1"/>
        <end position="87"/>
    </location>
</feature>
<sequence>MNGRDGAEDSPQDIDAAFAQIVADLQREGIGRSLPEDEPRRRPAAPAPAPPEEEPRPAEASWRGYTGEYDTFNDNEDEHYEPPEPPPLPRLRWPTVLAIGLIVAGVVLLLLPAVTALDGRFATPVGLLGLAGGIALLLLRARTTSRLDPGEDGAEV</sequence>
<name>A0ABW0ELP8_9PSEU</name>
<evidence type="ECO:0000256" key="1">
    <source>
        <dbReference type="SAM" id="MobiDB-lite"/>
    </source>
</evidence>
<protein>
    <recommendedName>
        <fullName evidence="5">DUF308 domain-containing protein</fullName>
    </recommendedName>
</protein>
<organism evidence="3 4">
    <name type="scientific">Actinokineospora guangxiensis</name>
    <dbReference type="NCBI Taxonomy" id="1490288"/>
    <lineage>
        <taxon>Bacteria</taxon>
        <taxon>Bacillati</taxon>
        <taxon>Actinomycetota</taxon>
        <taxon>Actinomycetes</taxon>
        <taxon>Pseudonocardiales</taxon>
        <taxon>Pseudonocardiaceae</taxon>
        <taxon>Actinokineospora</taxon>
    </lineage>
</organism>
<comment type="caution">
    <text evidence="3">The sequence shown here is derived from an EMBL/GenBank/DDBJ whole genome shotgun (WGS) entry which is preliminary data.</text>
</comment>
<reference evidence="4" key="1">
    <citation type="journal article" date="2019" name="Int. J. Syst. Evol. Microbiol.">
        <title>The Global Catalogue of Microorganisms (GCM) 10K type strain sequencing project: providing services to taxonomists for standard genome sequencing and annotation.</title>
        <authorList>
            <consortium name="The Broad Institute Genomics Platform"/>
            <consortium name="The Broad Institute Genome Sequencing Center for Infectious Disease"/>
            <person name="Wu L."/>
            <person name="Ma J."/>
        </authorList>
    </citation>
    <scope>NUCLEOTIDE SEQUENCE [LARGE SCALE GENOMIC DNA]</scope>
    <source>
        <strain evidence="4">CCUG 59778</strain>
    </source>
</reference>
<accession>A0ABW0ELP8</accession>
<evidence type="ECO:0008006" key="5">
    <source>
        <dbReference type="Google" id="ProtNLM"/>
    </source>
</evidence>
<feature type="transmembrane region" description="Helical" evidence="2">
    <location>
        <begin position="121"/>
        <end position="139"/>
    </location>
</feature>
<feature type="transmembrane region" description="Helical" evidence="2">
    <location>
        <begin position="96"/>
        <end position="115"/>
    </location>
</feature>
<evidence type="ECO:0000313" key="3">
    <source>
        <dbReference type="EMBL" id="MFC5287681.1"/>
    </source>
</evidence>
<proteinExistence type="predicted"/>
<gene>
    <name evidence="3" type="ORF">ACFPM7_11525</name>
</gene>
<keyword evidence="2" id="KW-1133">Transmembrane helix</keyword>
<keyword evidence="2" id="KW-0812">Transmembrane</keyword>
<dbReference type="Proteomes" id="UP001596157">
    <property type="component" value="Unassembled WGS sequence"/>
</dbReference>
<evidence type="ECO:0000313" key="4">
    <source>
        <dbReference type="Proteomes" id="UP001596157"/>
    </source>
</evidence>
<dbReference type="EMBL" id="JBHSKF010000004">
    <property type="protein sequence ID" value="MFC5287681.1"/>
    <property type="molecule type" value="Genomic_DNA"/>
</dbReference>
<keyword evidence="4" id="KW-1185">Reference proteome</keyword>